<dbReference type="Pfam" id="PF12990">
    <property type="entry name" value="DUF3874"/>
    <property type="match status" value="1"/>
</dbReference>
<proteinExistence type="predicted"/>
<protein>
    <submittedName>
        <fullName evidence="3">Uncharacterized protein</fullName>
    </submittedName>
</protein>
<dbReference type="PANTHER" id="PTHR34985:SF1">
    <property type="entry name" value="SLR0554 PROTEIN"/>
    <property type="match status" value="1"/>
</dbReference>
<dbReference type="InterPro" id="IPR007936">
    <property type="entry name" value="VapE-like_dom"/>
</dbReference>
<dbReference type="PANTHER" id="PTHR34985">
    <property type="entry name" value="SLR0554 PROTEIN"/>
    <property type="match status" value="1"/>
</dbReference>
<sequence length="139" mass="15760">MLTDLSGSRRFICVEVDKPIDCSTPIEYEQLYAQLKQELEQGVRCWFSKEEEGKIQQANRAFYRTTPAEELLEGAFCFAEPGEEGAHLLSAAQIYTQLKSKHPAALQDCTPLAFSKLLAQVGRRVHTRYGNGYWVKSAR</sequence>
<evidence type="ECO:0000259" key="2">
    <source>
        <dbReference type="Pfam" id="PF12990"/>
    </source>
</evidence>
<reference evidence="3" key="1">
    <citation type="journal article" date="2012" name="PLoS ONE">
        <title>Gene sets for utilization of primary and secondary nutrition supplies in the distal gut of endangered iberian lynx.</title>
        <authorList>
            <person name="Alcaide M."/>
            <person name="Messina E."/>
            <person name="Richter M."/>
            <person name="Bargiela R."/>
            <person name="Peplies J."/>
            <person name="Huws S.A."/>
            <person name="Newbold C.J."/>
            <person name="Golyshin P.N."/>
            <person name="Simon M.A."/>
            <person name="Lopez G."/>
            <person name="Yakimov M.M."/>
            <person name="Ferrer M."/>
        </authorList>
    </citation>
    <scope>NUCLEOTIDE SEQUENCE</scope>
</reference>
<name>J9G656_9ZZZZ</name>
<evidence type="ECO:0000259" key="1">
    <source>
        <dbReference type="Pfam" id="PF05272"/>
    </source>
</evidence>
<dbReference type="EMBL" id="AMCI01002433">
    <property type="protein sequence ID" value="EJX02702.1"/>
    <property type="molecule type" value="Genomic_DNA"/>
</dbReference>
<organism evidence="3">
    <name type="scientific">gut metagenome</name>
    <dbReference type="NCBI Taxonomy" id="749906"/>
    <lineage>
        <taxon>unclassified sequences</taxon>
        <taxon>metagenomes</taxon>
        <taxon>organismal metagenomes</taxon>
    </lineage>
</organism>
<comment type="caution">
    <text evidence="3">The sequence shown here is derived from an EMBL/GenBank/DDBJ whole genome shotgun (WGS) entry which is preliminary data.</text>
</comment>
<dbReference type="InterPro" id="IPR024450">
    <property type="entry name" value="DUF3874"/>
</dbReference>
<gene>
    <name evidence="3" type="ORF">EVA_09159</name>
</gene>
<dbReference type="Pfam" id="PF05272">
    <property type="entry name" value="VapE-like_dom"/>
    <property type="match status" value="1"/>
</dbReference>
<accession>J9G656</accession>
<feature type="domain" description="Virulence-associated protein E-like" evidence="1">
    <location>
        <begin position="2"/>
        <end position="62"/>
    </location>
</feature>
<feature type="domain" description="DUF3874" evidence="2">
    <location>
        <begin position="66"/>
        <end position="135"/>
    </location>
</feature>
<evidence type="ECO:0000313" key="3">
    <source>
        <dbReference type="EMBL" id="EJX02702.1"/>
    </source>
</evidence>
<dbReference type="AlphaFoldDB" id="J9G656"/>